<feature type="transmembrane region" description="Helical" evidence="7">
    <location>
        <begin position="331"/>
        <end position="350"/>
    </location>
</feature>
<dbReference type="PANTHER" id="PTHR42718:SF43">
    <property type="entry name" value="LINCOMYCIN RESISTANCE PROTEIN LMRB"/>
    <property type="match status" value="1"/>
</dbReference>
<dbReference type="InterPro" id="IPR004638">
    <property type="entry name" value="EmrB-like"/>
</dbReference>
<feature type="domain" description="Major facilitator superfamily (MFS) profile" evidence="8">
    <location>
        <begin position="13"/>
        <end position="463"/>
    </location>
</feature>
<comment type="caution">
    <text evidence="9">The sequence shown here is derived from an EMBL/GenBank/DDBJ whole genome shotgun (WGS) entry which is preliminary data.</text>
</comment>
<feature type="transmembrane region" description="Helical" evidence="7">
    <location>
        <begin position="199"/>
        <end position="219"/>
    </location>
</feature>
<keyword evidence="5 7" id="KW-1133">Transmembrane helix</keyword>
<dbReference type="PROSITE" id="PS50850">
    <property type="entry name" value="MFS"/>
    <property type="match status" value="1"/>
</dbReference>
<comment type="subcellular location">
    <subcellularLocation>
        <location evidence="1">Cell membrane</location>
        <topology evidence="1">Multi-pass membrane protein</topology>
    </subcellularLocation>
</comment>
<feature type="transmembrane region" description="Helical" evidence="7">
    <location>
        <begin position="433"/>
        <end position="459"/>
    </location>
</feature>
<protein>
    <submittedName>
        <fullName evidence="9">MFS transporter</fullName>
    </submittedName>
</protein>
<feature type="transmembrane region" description="Helical" evidence="7">
    <location>
        <begin position="51"/>
        <end position="71"/>
    </location>
</feature>
<evidence type="ECO:0000256" key="6">
    <source>
        <dbReference type="ARBA" id="ARBA00023136"/>
    </source>
</evidence>
<feature type="transmembrane region" description="Helical" evidence="7">
    <location>
        <begin position="140"/>
        <end position="161"/>
    </location>
</feature>
<name>A0A6A0BC56_9LACT</name>
<feature type="transmembrane region" description="Helical" evidence="7">
    <location>
        <begin position="83"/>
        <end position="102"/>
    </location>
</feature>
<sequence>MTEKYHKNHQMKIMLGLLIVGFVGMFSETALNVAVAQIMSDFQIDTGTFQLLFTGYLLMIGITLPLSGLLTKLFTTRTLTFSAMFLFIIGALISALAPTFGLLLTGRLIQGIAVGISLPLNFVVLLAIYPPEKRGAAMGLVGLVIMFAPAVGPTLSGILVATLGWRFIFWVFIPVLLIAFFIALKFLENVSEVTKPQIDFMSIILSILGFGGLVFGASFASEQGWGAPIVMICLLVGLIAVIAFCKRQLKLDSPILNIHTFTTSAFAIGTFLIVITFAIILSSMYLIPMLWQQGLGLAAEQTGLIMLPAGLVNAALSILAGRLFDKHGAHLLVRIGFVITAIGAVMLVLTPPTPSLFYVLAAHIIMMIGIPLIVSPAQMYALNSLHGPIAADGSAIMNTLQQIGAALATAIATSFLVFGAHGKTVSELSKNDFILTSHLGFAFILGLTLIGLIVSFNVVHDHKVKEIVIEIDDDKHIEETIEVDYFD</sequence>
<dbReference type="Pfam" id="PF07690">
    <property type="entry name" value="MFS_1"/>
    <property type="match status" value="1"/>
</dbReference>
<feature type="transmembrane region" description="Helical" evidence="7">
    <location>
        <begin position="303"/>
        <end position="324"/>
    </location>
</feature>
<feature type="transmembrane region" description="Helical" evidence="7">
    <location>
        <begin position="167"/>
        <end position="187"/>
    </location>
</feature>
<feature type="transmembrane region" description="Helical" evidence="7">
    <location>
        <begin position="356"/>
        <end position="382"/>
    </location>
</feature>
<evidence type="ECO:0000256" key="4">
    <source>
        <dbReference type="ARBA" id="ARBA00022692"/>
    </source>
</evidence>
<feature type="transmembrane region" description="Helical" evidence="7">
    <location>
        <begin position="12"/>
        <end position="39"/>
    </location>
</feature>
<dbReference type="RefSeq" id="WP_228461994.1">
    <property type="nucleotide sequence ID" value="NZ_BLLI01000023.1"/>
</dbReference>
<keyword evidence="4 7" id="KW-0812">Transmembrane</keyword>
<dbReference type="AlphaFoldDB" id="A0A6A0BC56"/>
<dbReference type="NCBIfam" id="TIGR00711">
    <property type="entry name" value="efflux_EmrB"/>
    <property type="match status" value="1"/>
</dbReference>
<dbReference type="PANTHER" id="PTHR42718">
    <property type="entry name" value="MAJOR FACILITATOR SUPERFAMILY MULTIDRUG TRANSPORTER MFSC"/>
    <property type="match status" value="1"/>
</dbReference>
<evidence type="ECO:0000256" key="7">
    <source>
        <dbReference type="SAM" id="Phobius"/>
    </source>
</evidence>
<dbReference type="GO" id="GO:0022857">
    <property type="term" value="F:transmembrane transporter activity"/>
    <property type="evidence" value="ECO:0007669"/>
    <property type="project" value="InterPro"/>
</dbReference>
<feature type="transmembrane region" description="Helical" evidence="7">
    <location>
        <begin position="225"/>
        <end position="245"/>
    </location>
</feature>
<evidence type="ECO:0000256" key="5">
    <source>
        <dbReference type="ARBA" id="ARBA00022989"/>
    </source>
</evidence>
<evidence type="ECO:0000259" key="8">
    <source>
        <dbReference type="PROSITE" id="PS50850"/>
    </source>
</evidence>
<accession>A0A6A0BC56</accession>
<evidence type="ECO:0000256" key="2">
    <source>
        <dbReference type="ARBA" id="ARBA00022448"/>
    </source>
</evidence>
<evidence type="ECO:0000256" key="1">
    <source>
        <dbReference type="ARBA" id="ARBA00004651"/>
    </source>
</evidence>
<keyword evidence="10" id="KW-1185">Reference proteome</keyword>
<dbReference type="InterPro" id="IPR036259">
    <property type="entry name" value="MFS_trans_sf"/>
</dbReference>
<feature type="transmembrane region" description="Helical" evidence="7">
    <location>
        <begin position="266"/>
        <end position="291"/>
    </location>
</feature>
<gene>
    <name evidence="9" type="primary">lmrB</name>
    <name evidence="9" type="ORF">Hs30E_09870</name>
</gene>
<dbReference type="GO" id="GO:0005886">
    <property type="term" value="C:plasma membrane"/>
    <property type="evidence" value="ECO:0007669"/>
    <property type="project" value="UniProtKB-SubCell"/>
</dbReference>
<evidence type="ECO:0000313" key="10">
    <source>
        <dbReference type="Proteomes" id="UP000480303"/>
    </source>
</evidence>
<proteinExistence type="predicted"/>
<evidence type="ECO:0000256" key="3">
    <source>
        <dbReference type="ARBA" id="ARBA00022475"/>
    </source>
</evidence>
<dbReference type="Proteomes" id="UP000480303">
    <property type="component" value="Unassembled WGS sequence"/>
</dbReference>
<keyword evidence="6 7" id="KW-0472">Membrane</keyword>
<dbReference type="InterPro" id="IPR020846">
    <property type="entry name" value="MFS_dom"/>
</dbReference>
<feature type="transmembrane region" description="Helical" evidence="7">
    <location>
        <begin position="108"/>
        <end position="128"/>
    </location>
</feature>
<feature type="transmembrane region" description="Helical" evidence="7">
    <location>
        <begin position="403"/>
        <end position="421"/>
    </location>
</feature>
<dbReference type="Gene3D" id="1.20.1720.10">
    <property type="entry name" value="Multidrug resistance protein D"/>
    <property type="match status" value="1"/>
</dbReference>
<organism evidence="9 10">
    <name type="scientific">Pseudolactococcus hodotermopsidis</name>
    <dbReference type="NCBI Taxonomy" id="2709157"/>
    <lineage>
        <taxon>Bacteria</taxon>
        <taxon>Bacillati</taxon>
        <taxon>Bacillota</taxon>
        <taxon>Bacilli</taxon>
        <taxon>Lactobacillales</taxon>
        <taxon>Streptococcaceae</taxon>
        <taxon>Pseudolactococcus</taxon>
    </lineage>
</organism>
<dbReference type="SUPFAM" id="SSF103473">
    <property type="entry name" value="MFS general substrate transporter"/>
    <property type="match status" value="1"/>
</dbReference>
<dbReference type="Gene3D" id="1.20.1250.20">
    <property type="entry name" value="MFS general substrate transporter like domains"/>
    <property type="match status" value="1"/>
</dbReference>
<dbReference type="EMBL" id="BLLI01000023">
    <property type="protein sequence ID" value="GFH42436.1"/>
    <property type="molecule type" value="Genomic_DNA"/>
</dbReference>
<keyword evidence="3" id="KW-1003">Cell membrane</keyword>
<evidence type="ECO:0000313" key="9">
    <source>
        <dbReference type="EMBL" id="GFH42436.1"/>
    </source>
</evidence>
<dbReference type="PRINTS" id="PR01036">
    <property type="entry name" value="TCRTETB"/>
</dbReference>
<reference evidence="9 10" key="1">
    <citation type="submission" date="2020-02" db="EMBL/GenBank/DDBJ databases">
        <title>Draft genome sequence of Lactococcus sp. Hs30E4-3.</title>
        <authorList>
            <person name="Noda S."/>
            <person name="Yuki M."/>
            <person name="Ohkuma M."/>
        </authorList>
    </citation>
    <scope>NUCLEOTIDE SEQUENCE [LARGE SCALE GENOMIC DNA]</scope>
    <source>
        <strain evidence="9 10">Hs30E4-3</strain>
    </source>
</reference>
<dbReference type="InterPro" id="IPR011701">
    <property type="entry name" value="MFS"/>
</dbReference>
<keyword evidence="2" id="KW-0813">Transport</keyword>